<keyword evidence="5" id="KW-0812">Transmembrane</keyword>
<dbReference type="FunFam" id="1.10.510.10:FF:000237">
    <property type="entry name" value="G-type lectin S-receptor-like serine/threonine-protein kinase"/>
    <property type="match status" value="1"/>
</dbReference>
<dbReference type="SUPFAM" id="SSF51110">
    <property type="entry name" value="alpha-D-mannose-specific plant lectins"/>
    <property type="match status" value="2"/>
</dbReference>
<keyword evidence="10 18" id="KW-0067">ATP-binding</keyword>
<evidence type="ECO:0000256" key="19">
    <source>
        <dbReference type="PROSITE-ProRule" id="PRU10141"/>
    </source>
</evidence>
<dbReference type="PANTHER" id="PTHR47976">
    <property type="entry name" value="G-TYPE LECTIN S-RECEPTOR-LIKE SERINE/THREONINE-PROTEIN KINASE SD2-5"/>
    <property type="match status" value="1"/>
</dbReference>
<evidence type="ECO:0000259" key="21">
    <source>
        <dbReference type="PROSITE" id="PS50011"/>
    </source>
</evidence>
<evidence type="ECO:0000256" key="3">
    <source>
        <dbReference type="ARBA" id="ARBA00022536"/>
    </source>
</evidence>
<evidence type="ECO:0000256" key="12">
    <source>
        <dbReference type="ARBA" id="ARBA00023136"/>
    </source>
</evidence>
<reference evidence="23 24" key="1">
    <citation type="journal article" date="2023" name="G3 (Bethesda)">
        <title>A haplotype-resolved chromosome-scale genome for Quercus rubra L. provides insights into the genetics of adaptive traits for red oak species.</title>
        <authorList>
            <person name="Kapoor B."/>
            <person name="Jenkins J."/>
            <person name="Schmutz J."/>
            <person name="Zhebentyayeva T."/>
            <person name="Kuelheim C."/>
            <person name="Coggeshall M."/>
            <person name="Heim C."/>
            <person name="Lasky J.R."/>
            <person name="Leites L."/>
            <person name="Islam-Faridi N."/>
            <person name="Romero-Severson J."/>
            <person name="DeLeo V.L."/>
            <person name="Lucas S.M."/>
            <person name="Lazic D."/>
            <person name="Gailing O."/>
            <person name="Carlson J."/>
            <person name="Staton M."/>
        </authorList>
    </citation>
    <scope>NUCLEOTIDE SEQUENCE [LARGE SCALE GENOMIC DNA]</scope>
    <source>
        <strain evidence="23">Pseudo-F2</strain>
    </source>
</reference>
<keyword evidence="7" id="KW-0430">Lectin</keyword>
<dbReference type="InterPro" id="IPR036426">
    <property type="entry name" value="Bulb-type_lectin_dom_sf"/>
</dbReference>
<dbReference type="EMBL" id="JAXUIC010000008">
    <property type="protein sequence ID" value="KAK4576051.1"/>
    <property type="molecule type" value="Genomic_DNA"/>
</dbReference>
<dbReference type="InterPro" id="IPR051343">
    <property type="entry name" value="G-type_lectin_kinases/EP1-like"/>
</dbReference>
<feature type="chain" id="PRO_5042823671" description="Receptor-like serine/threonine-protein kinase" evidence="20">
    <location>
        <begin position="22"/>
        <end position="781"/>
    </location>
</feature>
<dbReference type="Gene3D" id="2.90.10.10">
    <property type="entry name" value="Bulb-type lectin domain"/>
    <property type="match status" value="2"/>
</dbReference>
<feature type="domain" description="Protein kinase" evidence="21">
    <location>
        <begin position="496"/>
        <end position="778"/>
    </location>
</feature>
<keyword evidence="9 18" id="KW-0418">Kinase</keyword>
<name>A0AAN7IJU5_QUERU</name>
<comment type="catalytic activity">
    <reaction evidence="16 18">
        <text>L-threonyl-[protein] + ATP = O-phospho-L-threonyl-[protein] + ADP + H(+)</text>
        <dbReference type="Rhea" id="RHEA:46608"/>
        <dbReference type="Rhea" id="RHEA-COMP:11060"/>
        <dbReference type="Rhea" id="RHEA-COMP:11605"/>
        <dbReference type="ChEBI" id="CHEBI:15378"/>
        <dbReference type="ChEBI" id="CHEBI:30013"/>
        <dbReference type="ChEBI" id="CHEBI:30616"/>
        <dbReference type="ChEBI" id="CHEBI:61977"/>
        <dbReference type="ChEBI" id="CHEBI:456216"/>
        <dbReference type="EC" id="2.7.11.1"/>
    </reaction>
</comment>
<evidence type="ECO:0000256" key="16">
    <source>
        <dbReference type="ARBA" id="ARBA00047899"/>
    </source>
</evidence>
<dbReference type="GO" id="GO:0048544">
    <property type="term" value="P:recognition of pollen"/>
    <property type="evidence" value="ECO:0007669"/>
    <property type="project" value="InterPro"/>
</dbReference>
<dbReference type="Pfam" id="PF00069">
    <property type="entry name" value="Pkinase"/>
    <property type="match status" value="1"/>
</dbReference>
<keyword evidence="8 18" id="KW-0547">Nucleotide-binding</keyword>
<evidence type="ECO:0000256" key="13">
    <source>
        <dbReference type="ARBA" id="ARBA00023157"/>
    </source>
</evidence>
<dbReference type="CDD" id="cd14066">
    <property type="entry name" value="STKc_IRAK"/>
    <property type="match status" value="1"/>
</dbReference>
<evidence type="ECO:0000256" key="18">
    <source>
        <dbReference type="PIRNR" id="PIRNR000641"/>
    </source>
</evidence>
<dbReference type="FunFam" id="2.90.10.10:FF:000006">
    <property type="entry name" value="Serine/threonine-protein kinase"/>
    <property type="match status" value="1"/>
</dbReference>
<dbReference type="SMART" id="SM00108">
    <property type="entry name" value="B_lectin"/>
    <property type="match status" value="1"/>
</dbReference>
<evidence type="ECO:0000256" key="6">
    <source>
        <dbReference type="ARBA" id="ARBA00022729"/>
    </source>
</evidence>
<keyword evidence="12" id="KW-0472">Membrane</keyword>
<keyword evidence="3" id="KW-0245">EGF-like domain</keyword>
<organism evidence="23 24">
    <name type="scientific">Quercus rubra</name>
    <name type="common">Northern red oak</name>
    <name type="synonym">Quercus borealis</name>
    <dbReference type="NCBI Taxonomy" id="3512"/>
    <lineage>
        <taxon>Eukaryota</taxon>
        <taxon>Viridiplantae</taxon>
        <taxon>Streptophyta</taxon>
        <taxon>Embryophyta</taxon>
        <taxon>Tracheophyta</taxon>
        <taxon>Spermatophyta</taxon>
        <taxon>Magnoliopsida</taxon>
        <taxon>eudicotyledons</taxon>
        <taxon>Gunneridae</taxon>
        <taxon>Pentapetalae</taxon>
        <taxon>rosids</taxon>
        <taxon>fabids</taxon>
        <taxon>Fagales</taxon>
        <taxon>Fagaceae</taxon>
        <taxon>Quercus</taxon>
    </lineage>
</organism>
<dbReference type="InterPro" id="IPR011009">
    <property type="entry name" value="Kinase-like_dom_sf"/>
</dbReference>
<keyword evidence="4 18" id="KW-0808">Transferase</keyword>
<evidence type="ECO:0000256" key="9">
    <source>
        <dbReference type="ARBA" id="ARBA00022777"/>
    </source>
</evidence>
<keyword evidence="24" id="KW-1185">Reference proteome</keyword>
<protein>
    <recommendedName>
        <fullName evidence="18">Receptor-like serine/threonine-protein kinase</fullName>
        <ecNumber evidence="18">2.7.11.1</ecNumber>
    </recommendedName>
</protein>
<keyword evidence="11" id="KW-1133">Transmembrane helix</keyword>
<evidence type="ECO:0000256" key="10">
    <source>
        <dbReference type="ARBA" id="ARBA00022840"/>
    </source>
</evidence>
<dbReference type="AlphaFoldDB" id="A0AAN7IJU5"/>
<keyword evidence="13" id="KW-1015">Disulfide bond</keyword>
<dbReference type="FunFam" id="3.30.200.20:FF:000059">
    <property type="entry name" value="S-receptor-like serine/threonine-protein kinase"/>
    <property type="match status" value="1"/>
</dbReference>
<keyword evidence="14" id="KW-0675">Receptor</keyword>
<evidence type="ECO:0000256" key="15">
    <source>
        <dbReference type="ARBA" id="ARBA00023180"/>
    </source>
</evidence>
<dbReference type="Gene3D" id="3.30.200.20">
    <property type="entry name" value="Phosphorylase Kinase, domain 1"/>
    <property type="match status" value="1"/>
</dbReference>
<keyword evidence="2 18" id="KW-0723">Serine/threonine-protein kinase</keyword>
<dbReference type="PANTHER" id="PTHR47976:SF49">
    <property type="entry name" value="RECEPTOR-LIKE SERINE_THREONINE-PROTEIN KINASE"/>
    <property type="match status" value="1"/>
</dbReference>
<evidence type="ECO:0000256" key="2">
    <source>
        <dbReference type="ARBA" id="ARBA00022527"/>
    </source>
</evidence>
<feature type="domain" description="Bulb-type lectin" evidence="22">
    <location>
        <begin position="28"/>
        <end position="148"/>
    </location>
</feature>
<dbReference type="InterPro" id="IPR024171">
    <property type="entry name" value="SRK-like_kinase"/>
</dbReference>
<dbReference type="Pfam" id="PF01453">
    <property type="entry name" value="B_lectin"/>
    <property type="match status" value="1"/>
</dbReference>
<dbReference type="Proteomes" id="UP001324115">
    <property type="component" value="Unassembled WGS sequence"/>
</dbReference>
<feature type="binding site" evidence="19">
    <location>
        <position position="525"/>
    </location>
    <ligand>
        <name>ATP</name>
        <dbReference type="ChEBI" id="CHEBI:30616"/>
    </ligand>
</feature>
<dbReference type="EC" id="2.7.11.1" evidence="18"/>
<dbReference type="GO" id="GO:0004674">
    <property type="term" value="F:protein serine/threonine kinase activity"/>
    <property type="evidence" value="ECO:0007669"/>
    <property type="project" value="UniProtKB-KW"/>
</dbReference>
<comment type="caution">
    <text evidence="23">The sequence shown here is derived from an EMBL/GenBank/DDBJ whole genome shotgun (WGS) entry which is preliminary data.</text>
</comment>
<evidence type="ECO:0000256" key="1">
    <source>
        <dbReference type="ARBA" id="ARBA00004479"/>
    </source>
</evidence>
<accession>A0AAN7IJU5</accession>
<gene>
    <name evidence="23" type="ORF">RGQ29_026847</name>
</gene>
<evidence type="ECO:0000259" key="22">
    <source>
        <dbReference type="PROSITE" id="PS50927"/>
    </source>
</evidence>
<evidence type="ECO:0000256" key="11">
    <source>
        <dbReference type="ARBA" id="ARBA00022989"/>
    </source>
</evidence>
<evidence type="ECO:0000313" key="23">
    <source>
        <dbReference type="EMBL" id="KAK4576051.1"/>
    </source>
</evidence>
<dbReference type="Gene3D" id="1.10.510.10">
    <property type="entry name" value="Transferase(Phosphotransferase) domain 1"/>
    <property type="match status" value="1"/>
</dbReference>
<evidence type="ECO:0000256" key="14">
    <source>
        <dbReference type="ARBA" id="ARBA00023170"/>
    </source>
</evidence>
<dbReference type="InterPro" id="IPR001480">
    <property type="entry name" value="Bulb-type_lectin_dom"/>
</dbReference>
<keyword evidence="15" id="KW-0325">Glycoprotein</keyword>
<dbReference type="GO" id="GO:0016020">
    <property type="term" value="C:membrane"/>
    <property type="evidence" value="ECO:0007669"/>
    <property type="project" value="UniProtKB-SubCell"/>
</dbReference>
<proteinExistence type="inferred from homology"/>
<evidence type="ECO:0000256" key="20">
    <source>
        <dbReference type="SAM" id="SignalP"/>
    </source>
</evidence>
<dbReference type="InterPro" id="IPR000719">
    <property type="entry name" value="Prot_kinase_dom"/>
</dbReference>
<dbReference type="PIRSF" id="PIRSF000641">
    <property type="entry name" value="SRK"/>
    <property type="match status" value="1"/>
</dbReference>
<dbReference type="SUPFAM" id="SSF56112">
    <property type="entry name" value="Protein kinase-like (PK-like)"/>
    <property type="match status" value="1"/>
</dbReference>
<dbReference type="InterPro" id="IPR000858">
    <property type="entry name" value="S_locus_glycoprot_dom"/>
</dbReference>
<evidence type="ECO:0000256" key="4">
    <source>
        <dbReference type="ARBA" id="ARBA00022679"/>
    </source>
</evidence>
<dbReference type="FunFam" id="2.90.10.10:FF:000026">
    <property type="entry name" value="Serine/threonine-protein kinase"/>
    <property type="match status" value="1"/>
</dbReference>
<comment type="subcellular location">
    <subcellularLocation>
        <location evidence="1">Membrane</location>
        <topology evidence="1">Single-pass type I membrane protein</topology>
    </subcellularLocation>
</comment>
<evidence type="ECO:0000256" key="7">
    <source>
        <dbReference type="ARBA" id="ARBA00022734"/>
    </source>
</evidence>
<dbReference type="GO" id="GO:0005524">
    <property type="term" value="F:ATP binding"/>
    <property type="evidence" value="ECO:0007669"/>
    <property type="project" value="UniProtKB-UniRule"/>
</dbReference>
<dbReference type="GO" id="GO:0030246">
    <property type="term" value="F:carbohydrate binding"/>
    <property type="evidence" value="ECO:0007669"/>
    <property type="project" value="UniProtKB-KW"/>
</dbReference>
<feature type="signal peptide" evidence="20">
    <location>
        <begin position="1"/>
        <end position="21"/>
    </location>
</feature>
<keyword evidence="6 20" id="KW-0732">Signal</keyword>
<comment type="similarity">
    <text evidence="18">Belongs to the protein kinase superfamily. Ser/Thr protein kinase family.</text>
</comment>
<evidence type="ECO:0000313" key="24">
    <source>
        <dbReference type="Proteomes" id="UP001324115"/>
    </source>
</evidence>
<dbReference type="InterPro" id="IPR017441">
    <property type="entry name" value="Protein_kinase_ATP_BS"/>
</dbReference>
<evidence type="ECO:0000256" key="17">
    <source>
        <dbReference type="ARBA" id="ARBA00048679"/>
    </source>
</evidence>
<evidence type="ECO:0000256" key="5">
    <source>
        <dbReference type="ARBA" id="ARBA00022692"/>
    </source>
</evidence>
<dbReference type="Pfam" id="PF00954">
    <property type="entry name" value="S_locus_glycop"/>
    <property type="match status" value="1"/>
</dbReference>
<comment type="catalytic activity">
    <reaction evidence="17 18">
        <text>L-seryl-[protein] + ATP = O-phospho-L-seryl-[protein] + ADP + H(+)</text>
        <dbReference type="Rhea" id="RHEA:17989"/>
        <dbReference type="Rhea" id="RHEA-COMP:9863"/>
        <dbReference type="Rhea" id="RHEA-COMP:11604"/>
        <dbReference type="ChEBI" id="CHEBI:15378"/>
        <dbReference type="ChEBI" id="CHEBI:29999"/>
        <dbReference type="ChEBI" id="CHEBI:30616"/>
        <dbReference type="ChEBI" id="CHEBI:83421"/>
        <dbReference type="ChEBI" id="CHEBI:456216"/>
        <dbReference type="EC" id="2.7.11.1"/>
    </reaction>
</comment>
<dbReference type="PROSITE" id="PS50927">
    <property type="entry name" value="BULB_LECTIN"/>
    <property type="match status" value="1"/>
</dbReference>
<dbReference type="PROSITE" id="PS00107">
    <property type="entry name" value="PROTEIN_KINASE_ATP"/>
    <property type="match status" value="1"/>
</dbReference>
<evidence type="ECO:0000256" key="8">
    <source>
        <dbReference type="ARBA" id="ARBA00022741"/>
    </source>
</evidence>
<sequence>MASIPVLPLLLVFLLPVHANAQRKQSNSNIILLGSSLSPNTNRTSWLSPSGLFAFGFYPQDEWFAIGIWLVNQTEKTITWTANRDDPPVSSNATMDLTIDGKLLLRTGKGSEKSVANVSDPATSAAMLDSGNFVLYGKHSHVIWDSFDVPTDTILGGQSLSNGNNLVSSVSISDHSSGNYTLNMQTGGNLVAYPVHNTNGAIDSYWSTATFGKGADVQLNLTRLGHLFLYGIELGVHNLTNSSYPEKNGTTIHRATLDADGIFRLYLHHFKSDNTSSMLVEWSALQNLCEVNGFCGLNSYCSVIGRKADCYCYPGFDFINTSNKFLGCYQNFSEEDCGRSSDTVVQYNVTSLQNMRWRDSPYSVFTMKEEDCIKSCLEDCYCGAVLYMGEDCSKYKIPLRYGRNDSAKSNTAFFKGNRSTQVRGVSIGSKRSLISIVSISLGSVSCLCIVLATSSFLVYRYKLDGYRKLSENLNLELAEEFTLRLFSYNELESATDGFKEELGRGSFGAIYKGTISKGGKTIAVKRLEKAVEEGEREFRAEITAIARTHHKNLVQVLGFCIEGSRKLLVYEYMNNGSLADLIFKAERRPIWKERIRIALDVARGLLYIHEESEIRIIHCNIKPQNILMDDNWTAKISDFGFAKLLIPNQSRATMGAEGTSAYLAPEWENDSLIISLKADIYSFGVVLLEIVCCRKSIEVNVSTADEIILSNWAYNCFAVGELEKLVEDENVDFQQLERTVKVGLWCVQEDPALRPSMKNVILMLEGTVDIPVPPSPVLAVS</sequence>
<dbReference type="PROSITE" id="PS50011">
    <property type="entry name" value="PROTEIN_KINASE_DOM"/>
    <property type="match status" value="1"/>
</dbReference>